<evidence type="ECO:0000256" key="3">
    <source>
        <dbReference type="ARBA" id="ARBA00022833"/>
    </source>
</evidence>
<keyword evidence="2" id="KW-0479">Metal-binding</keyword>
<accession>A0A5B9DMH2</accession>
<dbReference type="AlphaFoldDB" id="A0A5B9DMH2"/>
<dbReference type="OrthoDB" id="9807246at2"/>
<evidence type="ECO:0000256" key="1">
    <source>
        <dbReference type="ARBA" id="ARBA00005495"/>
    </source>
</evidence>
<comment type="similarity">
    <text evidence="1">Belongs to the Gfa family.</text>
</comment>
<organism evidence="5 6">
    <name type="scientific">Paradevosia tibetensis</name>
    <dbReference type="NCBI Taxonomy" id="1447062"/>
    <lineage>
        <taxon>Bacteria</taxon>
        <taxon>Pseudomonadati</taxon>
        <taxon>Pseudomonadota</taxon>
        <taxon>Alphaproteobacteria</taxon>
        <taxon>Hyphomicrobiales</taxon>
        <taxon>Devosiaceae</taxon>
        <taxon>Paradevosia</taxon>
    </lineage>
</organism>
<dbReference type="PANTHER" id="PTHR33337">
    <property type="entry name" value="GFA DOMAIN-CONTAINING PROTEIN"/>
    <property type="match status" value="1"/>
</dbReference>
<evidence type="ECO:0000256" key="4">
    <source>
        <dbReference type="ARBA" id="ARBA00023239"/>
    </source>
</evidence>
<dbReference type="GO" id="GO:0046872">
    <property type="term" value="F:metal ion binding"/>
    <property type="evidence" value="ECO:0007669"/>
    <property type="project" value="UniProtKB-KW"/>
</dbReference>
<dbReference type="PANTHER" id="PTHR33337:SF40">
    <property type="entry name" value="CENP-V_GFA DOMAIN-CONTAINING PROTEIN-RELATED"/>
    <property type="match status" value="1"/>
</dbReference>
<dbReference type="RefSeq" id="WP_147655508.1">
    <property type="nucleotide sequence ID" value="NZ_BMFM01000001.1"/>
</dbReference>
<dbReference type="GO" id="GO:0016846">
    <property type="term" value="F:carbon-sulfur lyase activity"/>
    <property type="evidence" value="ECO:0007669"/>
    <property type="project" value="InterPro"/>
</dbReference>
<keyword evidence="3" id="KW-0862">Zinc</keyword>
<dbReference type="Gene3D" id="3.90.1590.10">
    <property type="entry name" value="glutathione-dependent formaldehyde- activating enzyme (gfa)"/>
    <property type="match status" value="1"/>
</dbReference>
<sequence>MSESFSGGCQCGAVRFRVEGPVHHASICNCRMCQKAFGNLMAPFASFKSPVEWTRGKPTLFRSSQAVQRGFCNKCGTPLTYQVGDGNPALAIGAFDRVNEIVPTIEFARENRHPVMDNLDTLTPEDLGSTDEERNMLAILKSFQHPDRDTDNWQPQG</sequence>
<name>A0A5B9DMH2_9HYPH</name>
<keyword evidence="6" id="KW-1185">Reference proteome</keyword>
<evidence type="ECO:0000256" key="2">
    <source>
        <dbReference type="ARBA" id="ARBA00022723"/>
    </source>
</evidence>
<dbReference type="EMBL" id="CP041690">
    <property type="protein sequence ID" value="QEE19919.1"/>
    <property type="molecule type" value="Genomic_DNA"/>
</dbReference>
<reference evidence="5 6" key="1">
    <citation type="journal article" date="2015" name="Int. J. Syst. Evol. Microbiol.">
        <title>Youhaiella tibetensis gen. nov., sp. nov., isolated from subsurface sediment.</title>
        <authorList>
            <person name="Wang Y.X."/>
            <person name="Huang F.Q."/>
            <person name="Nogi Y."/>
            <person name="Pang S.J."/>
            <person name="Wang P.K."/>
            <person name="Lv J."/>
        </authorList>
    </citation>
    <scope>NUCLEOTIDE SEQUENCE [LARGE SCALE GENOMIC DNA]</scope>
    <source>
        <strain evidence="6">fig4</strain>
    </source>
</reference>
<dbReference type="Proteomes" id="UP000321062">
    <property type="component" value="Chromosome"/>
</dbReference>
<dbReference type="InterPro" id="IPR011057">
    <property type="entry name" value="Mss4-like_sf"/>
</dbReference>
<dbReference type="Pfam" id="PF04828">
    <property type="entry name" value="GFA"/>
    <property type="match status" value="1"/>
</dbReference>
<dbReference type="KEGG" id="yti:FNA67_06920"/>
<dbReference type="PROSITE" id="PS51891">
    <property type="entry name" value="CENP_V_GFA"/>
    <property type="match status" value="1"/>
</dbReference>
<gene>
    <name evidence="5" type="ORF">FNA67_06920</name>
</gene>
<evidence type="ECO:0000313" key="6">
    <source>
        <dbReference type="Proteomes" id="UP000321062"/>
    </source>
</evidence>
<dbReference type="SUPFAM" id="SSF51316">
    <property type="entry name" value="Mss4-like"/>
    <property type="match status" value="1"/>
</dbReference>
<evidence type="ECO:0000313" key="5">
    <source>
        <dbReference type="EMBL" id="QEE19919.1"/>
    </source>
</evidence>
<proteinExistence type="inferred from homology"/>
<keyword evidence="4" id="KW-0456">Lyase</keyword>
<protein>
    <submittedName>
        <fullName evidence="5">GFA family protein</fullName>
    </submittedName>
</protein>
<dbReference type="InterPro" id="IPR006913">
    <property type="entry name" value="CENP-V/GFA"/>
</dbReference>